<dbReference type="Gene3D" id="2.60.120.620">
    <property type="entry name" value="q2cbj1_9rhob like domain"/>
    <property type="match status" value="1"/>
</dbReference>
<sequence>MASSTNAPTNSTLEKRIKAVSKALAVEATKTTFAVGGRVHNPVGKTTLRWDTDQPNRSRKASLPVDRRNLASIEAFMGFLQDSELATFEIGERNVIDESYRKVRKMSADRFSTSFNLSEWEIMAIISQALAHGSHGGMKAELDRVNVHFGSSGKFKPHVDSSRSKDQMGSLVVCLPSLHEGGQLAVRHQGREVIFDWAAESAVGSVVQWAAFISDCEHQVLQVTSGHRITLTYNLYWTSQISRQVRVLEPQQLAFFSALRDVLSDPDFLPKGGMVGFTCAHAYPHRSRATAGTLEDNLKGIDMLVYQALKQLLGPNADVRVTDVVDDEVLDDYLNDRSPSEPKDAVGNMPLQGPYLNDHYSEFDAVDPAKLKDHGHSGWDRQNVVWLNYHPLEEQENQELAVAYITVSVD</sequence>
<reference evidence="2" key="1">
    <citation type="journal article" date="2023" name="Mol. Phylogenet. Evol.">
        <title>Genome-scale phylogeny and comparative genomics of the fungal order Sordariales.</title>
        <authorList>
            <person name="Hensen N."/>
            <person name="Bonometti L."/>
            <person name="Westerberg I."/>
            <person name="Brannstrom I.O."/>
            <person name="Guillou S."/>
            <person name="Cros-Aarteil S."/>
            <person name="Calhoun S."/>
            <person name="Haridas S."/>
            <person name="Kuo A."/>
            <person name="Mondo S."/>
            <person name="Pangilinan J."/>
            <person name="Riley R."/>
            <person name="LaButti K."/>
            <person name="Andreopoulos B."/>
            <person name="Lipzen A."/>
            <person name="Chen C."/>
            <person name="Yan M."/>
            <person name="Daum C."/>
            <person name="Ng V."/>
            <person name="Clum A."/>
            <person name="Steindorff A."/>
            <person name="Ohm R.A."/>
            <person name="Martin F."/>
            <person name="Silar P."/>
            <person name="Natvig D.O."/>
            <person name="Lalanne C."/>
            <person name="Gautier V."/>
            <person name="Ament-Velasquez S.L."/>
            <person name="Kruys A."/>
            <person name="Hutchinson M.I."/>
            <person name="Powell A.J."/>
            <person name="Barry K."/>
            <person name="Miller A.N."/>
            <person name="Grigoriev I.V."/>
            <person name="Debuchy R."/>
            <person name="Gladieux P."/>
            <person name="Hiltunen Thoren M."/>
            <person name="Johannesson H."/>
        </authorList>
    </citation>
    <scope>NUCLEOTIDE SEQUENCE</scope>
    <source>
        <strain evidence="2">PSN324</strain>
    </source>
</reference>
<dbReference type="PANTHER" id="PTHR33099">
    <property type="entry name" value="FE2OG DIOXYGENASE DOMAIN-CONTAINING PROTEIN"/>
    <property type="match status" value="1"/>
</dbReference>
<dbReference type="PANTHER" id="PTHR33099:SF7">
    <property type="entry name" value="MYND-TYPE DOMAIN-CONTAINING PROTEIN"/>
    <property type="match status" value="1"/>
</dbReference>
<keyword evidence="3" id="KW-1185">Reference proteome</keyword>
<dbReference type="EMBL" id="MU865119">
    <property type="protein sequence ID" value="KAK4457367.1"/>
    <property type="molecule type" value="Genomic_DNA"/>
</dbReference>
<evidence type="ECO:0000313" key="2">
    <source>
        <dbReference type="EMBL" id="KAK4457367.1"/>
    </source>
</evidence>
<proteinExistence type="predicted"/>
<evidence type="ECO:0000259" key="1">
    <source>
        <dbReference type="Pfam" id="PF13640"/>
    </source>
</evidence>
<accession>A0AAV9H9C0</accession>
<comment type="caution">
    <text evidence="2">The sequence shown here is derived from an EMBL/GenBank/DDBJ whole genome shotgun (WGS) entry which is preliminary data.</text>
</comment>
<dbReference type="AlphaFoldDB" id="A0AAV9H9C0"/>
<dbReference type="InterPro" id="IPR044862">
    <property type="entry name" value="Pro_4_hyd_alph_FE2OG_OXY"/>
</dbReference>
<gene>
    <name evidence="2" type="ORF">QBC42DRAFT_236506</name>
</gene>
<protein>
    <recommendedName>
        <fullName evidence="1">Prolyl 4-hydroxylase alpha subunit Fe(2+) 2OG dioxygenase domain-containing protein</fullName>
    </recommendedName>
</protein>
<feature type="domain" description="Prolyl 4-hydroxylase alpha subunit Fe(2+) 2OG dioxygenase" evidence="1">
    <location>
        <begin position="148"/>
        <end position="235"/>
    </location>
</feature>
<reference evidence="2" key="2">
    <citation type="submission" date="2023-06" db="EMBL/GenBank/DDBJ databases">
        <authorList>
            <consortium name="Lawrence Berkeley National Laboratory"/>
            <person name="Mondo S.J."/>
            <person name="Hensen N."/>
            <person name="Bonometti L."/>
            <person name="Westerberg I."/>
            <person name="Brannstrom I.O."/>
            <person name="Guillou S."/>
            <person name="Cros-Aarteil S."/>
            <person name="Calhoun S."/>
            <person name="Haridas S."/>
            <person name="Kuo A."/>
            <person name="Pangilinan J."/>
            <person name="Riley R."/>
            <person name="Labutti K."/>
            <person name="Andreopoulos B."/>
            <person name="Lipzen A."/>
            <person name="Chen C."/>
            <person name="Yanf M."/>
            <person name="Daum C."/>
            <person name="Ng V."/>
            <person name="Clum A."/>
            <person name="Steindorff A."/>
            <person name="Ohm R."/>
            <person name="Martin F."/>
            <person name="Silar P."/>
            <person name="Natvig D."/>
            <person name="Lalanne C."/>
            <person name="Gautier V."/>
            <person name="Ament-Velasquez S.L."/>
            <person name="Kruys A."/>
            <person name="Hutchinson M.I."/>
            <person name="Powell A.J."/>
            <person name="Barry K."/>
            <person name="Miller A.N."/>
            <person name="Grigoriev I.V."/>
            <person name="Debuchy R."/>
            <person name="Gladieux P."/>
            <person name="Thoren M.H."/>
            <person name="Johannesson H."/>
        </authorList>
    </citation>
    <scope>NUCLEOTIDE SEQUENCE</scope>
    <source>
        <strain evidence="2">PSN324</strain>
    </source>
</reference>
<dbReference type="Proteomes" id="UP001321749">
    <property type="component" value="Unassembled WGS sequence"/>
</dbReference>
<name>A0AAV9H9C0_9PEZI</name>
<organism evidence="2 3">
    <name type="scientific">Cladorrhinum samala</name>
    <dbReference type="NCBI Taxonomy" id="585594"/>
    <lineage>
        <taxon>Eukaryota</taxon>
        <taxon>Fungi</taxon>
        <taxon>Dikarya</taxon>
        <taxon>Ascomycota</taxon>
        <taxon>Pezizomycotina</taxon>
        <taxon>Sordariomycetes</taxon>
        <taxon>Sordariomycetidae</taxon>
        <taxon>Sordariales</taxon>
        <taxon>Podosporaceae</taxon>
        <taxon>Cladorrhinum</taxon>
    </lineage>
</organism>
<dbReference type="Pfam" id="PF13640">
    <property type="entry name" value="2OG-FeII_Oxy_3"/>
    <property type="match status" value="1"/>
</dbReference>
<evidence type="ECO:0000313" key="3">
    <source>
        <dbReference type="Proteomes" id="UP001321749"/>
    </source>
</evidence>